<dbReference type="EMBL" id="JAJOZR010000001">
    <property type="protein sequence ID" value="MCD7108065.1"/>
    <property type="molecule type" value="Genomic_DNA"/>
</dbReference>
<evidence type="ECO:0000259" key="5">
    <source>
        <dbReference type="PROSITE" id="PS01124"/>
    </source>
</evidence>
<evidence type="ECO:0000313" key="6">
    <source>
        <dbReference type="EMBL" id="MCD7108065.1"/>
    </source>
</evidence>
<dbReference type="SUPFAM" id="SSF46689">
    <property type="entry name" value="Homeodomain-like"/>
    <property type="match status" value="1"/>
</dbReference>
<dbReference type="Pfam" id="PF12833">
    <property type="entry name" value="HTH_18"/>
    <property type="match status" value="1"/>
</dbReference>
<dbReference type="PANTHER" id="PTHR11019:SF159">
    <property type="entry name" value="TRANSCRIPTIONAL REGULATOR-RELATED"/>
    <property type="match status" value="1"/>
</dbReference>
<dbReference type="SUPFAM" id="SSF51182">
    <property type="entry name" value="RmlC-like cupins"/>
    <property type="match status" value="1"/>
</dbReference>
<keyword evidence="1" id="KW-0678">Repressor</keyword>
<dbReference type="Gene3D" id="2.60.120.10">
    <property type="entry name" value="Jelly Rolls"/>
    <property type="match status" value="1"/>
</dbReference>
<dbReference type="Pfam" id="PF02311">
    <property type="entry name" value="AraC_binding"/>
    <property type="match status" value="1"/>
</dbReference>
<reference evidence="6" key="1">
    <citation type="submission" date="2021-12" db="EMBL/GenBank/DDBJ databases">
        <authorList>
            <person name="Li Y."/>
        </authorList>
    </citation>
    <scope>NUCLEOTIDE SEQUENCE</scope>
    <source>
        <strain evidence="6">DKSPLA3</strain>
    </source>
</reference>
<dbReference type="InterPro" id="IPR003313">
    <property type="entry name" value="AraC-bd"/>
</dbReference>
<dbReference type="InterPro" id="IPR014710">
    <property type="entry name" value="RmlC-like_jellyroll"/>
</dbReference>
<evidence type="ECO:0000256" key="2">
    <source>
        <dbReference type="ARBA" id="ARBA00023015"/>
    </source>
</evidence>
<gene>
    <name evidence="6" type="ORF">LRX75_03310</name>
</gene>
<dbReference type="PANTHER" id="PTHR11019">
    <property type="entry name" value="HTH-TYPE TRANSCRIPTIONAL REGULATOR NIMR"/>
    <property type="match status" value="1"/>
</dbReference>
<keyword evidence="4" id="KW-0804">Transcription</keyword>
<dbReference type="GO" id="GO:0003700">
    <property type="term" value="F:DNA-binding transcription factor activity"/>
    <property type="evidence" value="ECO:0007669"/>
    <property type="project" value="InterPro"/>
</dbReference>
<name>A0A9X1NPP3_9HYPH</name>
<accession>A0A9X1NPP3</accession>
<dbReference type="Gene3D" id="1.10.10.60">
    <property type="entry name" value="Homeodomain-like"/>
    <property type="match status" value="2"/>
</dbReference>
<evidence type="ECO:0000256" key="4">
    <source>
        <dbReference type="ARBA" id="ARBA00023163"/>
    </source>
</evidence>
<feature type="domain" description="HTH araC/xylS-type" evidence="5">
    <location>
        <begin position="167"/>
        <end position="267"/>
    </location>
</feature>
<dbReference type="PROSITE" id="PS01124">
    <property type="entry name" value="HTH_ARAC_FAMILY_2"/>
    <property type="match status" value="1"/>
</dbReference>
<keyword evidence="2" id="KW-0805">Transcription regulation</keyword>
<dbReference type="SMART" id="SM00342">
    <property type="entry name" value="HTH_ARAC"/>
    <property type="match status" value="1"/>
</dbReference>
<dbReference type="InterPro" id="IPR009057">
    <property type="entry name" value="Homeodomain-like_sf"/>
</dbReference>
<dbReference type="GO" id="GO:0043565">
    <property type="term" value="F:sequence-specific DNA binding"/>
    <property type="evidence" value="ECO:0007669"/>
    <property type="project" value="InterPro"/>
</dbReference>
<organism evidence="6 7">
    <name type="scientific">Rhizobium quercicola</name>
    <dbReference type="NCBI Taxonomy" id="2901226"/>
    <lineage>
        <taxon>Bacteria</taxon>
        <taxon>Pseudomonadati</taxon>
        <taxon>Pseudomonadota</taxon>
        <taxon>Alphaproteobacteria</taxon>
        <taxon>Hyphomicrobiales</taxon>
        <taxon>Rhizobiaceae</taxon>
        <taxon>Rhizobium/Agrobacterium group</taxon>
        <taxon>Rhizobium</taxon>
    </lineage>
</organism>
<evidence type="ECO:0000256" key="1">
    <source>
        <dbReference type="ARBA" id="ARBA00022491"/>
    </source>
</evidence>
<dbReference type="Proteomes" id="UP001139089">
    <property type="component" value="Unassembled WGS sequence"/>
</dbReference>
<keyword evidence="7" id="KW-1185">Reference proteome</keyword>
<sequence>MRIVDFPTRDVDLDEHRKSLNRIDAAQEPLYAIGRTYKAGMRSPLHSHRKTQLWHARRGVVVVGTTDRRWMIPPGHGLIIPAGLEHASETMSPVEMLSVYVDTQLALVERPKVVNVTTLAANLMDELVRDAPPFPNPRRRELIMDLLLDEMQQLPEVPLGLPFPNDPRLAAACRAFLEAPRAVASIDDWAATLAMSRRSFTRFFRAQTGVSFVTWRQQACLFASLPRLAAGHSITSVALDAGYENIAAFTTMFRRMMGSPPRQYLLSR</sequence>
<dbReference type="FunFam" id="1.10.10.60:FF:000132">
    <property type="entry name" value="AraC family transcriptional regulator"/>
    <property type="match status" value="1"/>
</dbReference>
<dbReference type="AlphaFoldDB" id="A0A9X1NPP3"/>
<protein>
    <submittedName>
        <fullName evidence="6">Helix-turn-helix transcriptional regulator</fullName>
    </submittedName>
</protein>
<dbReference type="CDD" id="cd06124">
    <property type="entry name" value="cupin_NimR-like_N"/>
    <property type="match status" value="1"/>
</dbReference>
<evidence type="ECO:0000256" key="3">
    <source>
        <dbReference type="ARBA" id="ARBA00023125"/>
    </source>
</evidence>
<dbReference type="RefSeq" id="WP_231811848.1">
    <property type="nucleotide sequence ID" value="NZ_JAJOZR010000001.1"/>
</dbReference>
<comment type="caution">
    <text evidence="6">The sequence shown here is derived from an EMBL/GenBank/DDBJ whole genome shotgun (WGS) entry which is preliminary data.</text>
</comment>
<evidence type="ECO:0000313" key="7">
    <source>
        <dbReference type="Proteomes" id="UP001139089"/>
    </source>
</evidence>
<dbReference type="InterPro" id="IPR011051">
    <property type="entry name" value="RmlC_Cupin_sf"/>
</dbReference>
<proteinExistence type="predicted"/>
<dbReference type="InterPro" id="IPR018060">
    <property type="entry name" value="HTH_AraC"/>
</dbReference>
<keyword evidence="3" id="KW-0238">DNA-binding</keyword>